<keyword evidence="2 9" id="KW-0732">Signal</keyword>
<dbReference type="Gene3D" id="2.60.120.10">
    <property type="entry name" value="Jelly Rolls"/>
    <property type="match status" value="4"/>
</dbReference>
<dbReference type="OMA" id="HESEDQQ"/>
<dbReference type="InterPro" id="IPR006044">
    <property type="entry name" value="11S_seedstore_pln"/>
</dbReference>
<dbReference type="STRING" id="74649.A0A2P6PV89"/>
<evidence type="ECO:0000256" key="5">
    <source>
        <dbReference type="ARBA" id="ARBA00023157"/>
    </source>
</evidence>
<sequence>MAKPIALAFSLCLLVLFHSCLAARQQSQSSQQNECQLDQLQAREPDNRIETEAGRIESWDYNRDDFQCAGVAVQRITIERNGLHLPSYTHAPQLIYIVQGSGFLSTVFPGCPETFEESEQSDEEQQGQGQQGRHGQQGRGQRGQQEQEEEEQQQRQRQQGQQGHGQHDRQQGQQGQRGQESFEQLDRHQKVRRIKEGDIVAIPAGVTYWSYNDGDQPLVAVSLLDISNNQNQLDRNPRRFYLAGNPQDEFNQQGQSQSRRGQQGRGQQGQGQSQWDQDQDQQQQQQGGRSRHQQQQHGNNNNNIFAGFNTQLLADALNIDQQTAQQLQGQNDNRPQIVRVRGRLDFIQPPQSQQVERQEQGIQRQQGQNGLEETLCNWKIRENIGRPSRADVFSPQAGRISTLNSFKLPILRYLDLSAERGFFYNNAIYSPHWNLNAHEVYYVIRGSARVQVVNDNGQAILDNEVRQGQLFIVPQNHAVLQKASNNGYEYIAFKTQDNAKINTLAGRTSVLRALPDVVLANAYQIDRQQARNLKYNRQETVALSSSRSSQSQRSWWAIA</sequence>
<evidence type="ECO:0000256" key="4">
    <source>
        <dbReference type="ARBA" id="ARBA00023129"/>
    </source>
</evidence>
<dbReference type="PRINTS" id="PR00439">
    <property type="entry name" value="11SGLOBULIN"/>
</dbReference>
<keyword evidence="4" id="KW-0708">Seed storage protein</keyword>
<dbReference type="SMART" id="SM00835">
    <property type="entry name" value="Cupin_1"/>
    <property type="match status" value="2"/>
</dbReference>
<dbReference type="GO" id="GO:0034214">
    <property type="term" value="P:protein hexamerization"/>
    <property type="evidence" value="ECO:0007669"/>
    <property type="project" value="UniProtKB-ARBA"/>
</dbReference>
<dbReference type="Gramene" id="PRQ25844">
    <property type="protein sequence ID" value="PRQ25844"/>
    <property type="gene ID" value="RchiOBHm_Chr6g0288041"/>
</dbReference>
<evidence type="ECO:0000256" key="2">
    <source>
        <dbReference type="ARBA" id="ARBA00022729"/>
    </source>
</evidence>
<evidence type="ECO:0000259" key="10">
    <source>
        <dbReference type="SMART" id="SM00835"/>
    </source>
</evidence>
<evidence type="ECO:0000256" key="3">
    <source>
        <dbReference type="ARBA" id="ARBA00022761"/>
    </source>
</evidence>
<accession>A0A2P6PV89</accession>
<evidence type="ECO:0000313" key="11">
    <source>
        <dbReference type="EMBL" id="PRQ25844.1"/>
    </source>
</evidence>
<dbReference type="InterPro" id="IPR050253">
    <property type="entry name" value="Seed_Storage-Functional"/>
</dbReference>
<evidence type="ECO:0000313" key="12">
    <source>
        <dbReference type="Proteomes" id="UP000238479"/>
    </source>
</evidence>
<protein>
    <recommendedName>
        <fullName evidence="7">11S seed storage protein</fullName>
    </recommendedName>
</protein>
<dbReference type="SUPFAM" id="SSF51182">
    <property type="entry name" value="RmlC-like cupins"/>
    <property type="match status" value="1"/>
</dbReference>
<feature type="compositionally biased region" description="Low complexity" evidence="8">
    <location>
        <begin position="252"/>
        <end position="261"/>
    </location>
</feature>
<feature type="region of interest" description="Disordered" evidence="8">
    <location>
        <begin position="109"/>
        <end position="185"/>
    </location>
</feature>
<dbReference type="InterPro" id="IPR014710">
    <property type="entry name" value="RmlC-like_jellyroll"/>
</dbReference>
<dbReference type="PANTHER" id="PTHR31189">
    <property type="entry name" value="OS03G0336100 PROTEIN-RELATED"/>
    <property type="match status" value="1"/>
</dbReference>
<dbReference type="CDD" id="cd02242">
    <property type="entry name" value="cupin_11S_legumin_N"/>
    <property type="match status" value="1"/>
</dbReference>
<dbReference type="PANTHER" id="PTHR31189:SF35">
    <property type="entry name" value="12S SEED STORAGE PROTEIN CRB"/>
    <property type="match status" value="1"/>
</dbReference>
<dbReference type="InterPro" id="IPR011051">
    <property type="entry name" value="RmlC_Cupin_sf"/>
</dbReference>
<keyword evidence="3" id="KW-0758">Storage protein</keyword>
<evidence type="ECO:0000256" key="1">
    <source>
        <dbReference type="ARBA" id="ARBA00007178"/>
    </source>
</evidence>
<feature type="compositionally biased region" description="Acidic residues" evidence="8">
    <location>
        <begin position="114"/>
        <end position="125"/>
    </location>
</feature>
<feature type="compositionally biased region" description="Low complexity" evidence="8">
    <location>
        <begin position="270"/>
        <end position="288"/>
    </location>
</feature>
<dbReference type="GO" id="GO:0045735">
    <property type="term" value="F:nutrient reservoir activity"/>
    <property type="evidence" value="ECO:0007669"/>
    <property type="project" value="UniProtKB-KW"/>
</dbReference>
<dbReference type="Proteomes" id="UP000238479">
    <property type="component" value="Chromosome 6"/>
</dbReference>
<dbReference type="AlphaFoldDB" id="A0A2P6PV89"/>
<reference evidence="11 12" key="1">
    <citation type="journal article" date="2018" name="Nat. Genet.">
        <title>The Rosa genome provides new insights in the design of modern roses.</title>
        <authorList>
            <person name="Bendahmane M."/>
        </authorList>
    </citation>
    <scope>NUCLEOTIDE SEQUENCE [LARGE SCALE GENOMIC DNA]</scope>
    <source>
        <strain evidence="12">cv. Old Blush</strain>
    </source>
</reference>
<feature type="domain" description="Cupin type-1" evidence="10">
    <location>
        <begin position="40"/>
        <end position="325"/>
    </location>
</feature>
<feature type="signal peptide" evidence="9">
    <location>
        <begin position="1"/>
        <end position="22"/>
    </location>
</feature>
<evidence type="ECO:0000256" key="6">
    <source>
        <dbReference type="ARBA" id="ARBA00062468"/>
    </source>
</evidence>
<comment type="subunit">
    <text evidence="6">Hexamer of two trimers; each subunit is composed of an acidic and a basic chain derived from a single precursor and linked by a disulfide bond.</text>
</comment>
<feature type="chain" id="PRO_5015168807" description="11S seed storage protein" evidence="9">
    <location>
        <begin position="23"/>
        <end position="559"/>
    </location>
</feature>
<dbReference type="FunFam" id="2.60.120.10:FF:000073">
    <property type="entry name" value="Glycinin G1"/>
    <property type="match status" value="1"/>
</dbReference>
<comment type="similarity">
    <text evidence="1">Belongs to the 11S seed storage protein (globulins) family.</text>
</comment>
<evidence type="ECO:0000256" key="8">
    <source>
        <dbReference type="SAM" id="MobiDB-lite"/>
    </source>
</evidence>
<evidence type="ECO:0000256" key="9">
    <source>
        <dbReference type="SAM" id="SignalP"/>
    </source>
</evidence>
<dbReference type="CDD" id="cd02243">
    <property type="entry name" value="cupin_11S_legumin_C"/>
    <property type="match status" value="1"/>
</dbReference>
<dbReference type="EMBL" id="PDCK01000044">
    <property type="protein sequence ID" value="PRQ25844.1"/>
    <property type="molecule type" value="Genomic_DNA"/>
</dbReference>
<feature type="domain" description="Cupin type-1" evidence="10">
    <location>
        <begin position="382"/>
        <end position="531"/>
    </location>
</feature>
<gene>
    <name evidence="11" type="ORF">RchiOBHm_Chr6g0288041</name>
</gene>
<dbReference type="GO" id="GO:0043245">
    <property type="term" value="C:extraorganismal space"/>
    <property type="evidence" value="ECO:0007669"/>
    <property type="project" value="UniProtKB-ARBA"/>
</dbReference>
<dbReference type="InterPro" id="IPR006045">
    <property type="entry name" value="Cupin_1"/>
</dbReference>
<feature type="compositionally biased region" description="Gly residues" evidence="8">
    <location>
        <begin position="129"/>
        <end position="141"/>
    </location>
</feature>
<name>A0A2P6PV89_ROSCH</name>
<dbReference type="GO" id="GO:0048316">
    <property type="term" value="P:seed development"/>
    <property type="evidence" value="ECO:0007669"/>
    <property type="project" value="UniProtKB-ARBA"/>
</dbReference>
<keyword evidence="5" id="KW-1015">Disulfide bond</keyword>
<dbReference type="Pfam" id="PF00190">
    <property type="entry name" value="Cupin_1"/>
    <property type="match status" value="2"/>
</dbReference>
<proteinExistence type="inferred from homology"/>
<feature type="region of interest" description="Disordered" evidence="8">
    <location>
        <begin position="240"/>
        <end position="305"/>
    </location>
</feature>
<evidence type="ECO:0000256" key="7">
    <source>
        <dbReference type="ARBA" id="ARBA00081374"/>
    </source>
</evidence>
<organism evidence="11 12">
    <name type="scientific">Rosa chinensis</name>
    <name type="common">China rose</name>
    <dbReference type="NCBI Taxonomy" id="74649"/>
    <lineage>
        <taxon>Eukaryota</taxon>
        <taxon>Viridiplantae</taxon>
        <taxon>Streptophyta</taxon>
        <taxon>Embryophyta</taxon>
        <taxon>Tracheophyta</taxon>
        <taxon>Spermatophyta</taxon>
        <taxon>Magnoliopsida</taxon>
        <taxon>eudicotyledons</taxon>
        <taxon>Gunneridae</taxon>
        <taxon>Pentapetalae</taxon>
        <taxon>rosids</taxon>
        <taxon>fabids</taxon>
        <taxon>Rosales</taxon>
        <taxon>Rosaceae</taxon>
        <taxon>Rosoideae</taxon>
        <taxon>Rosoideae incertae sedis</taxon>
        <taxon>Rosa</taxon>
    </lineage>
</organism>
<keyword evidence="12" id="KW-1185">Reference proteome</keyword>
<comment type="caution">
    <text evidence="11">The sequence shown here is derived from an EMBL/GenBank/DDBJ whole genome shotgun (WGS) entry which is preliminary data.</text>
</comment>